<proteinExistence type="predicted"/>
<evidence type="ECO:0000313" key="1">
    <source>
        <dbReference type="EMBL" id="PZG20115.1"/>
    </source>
</evidence>
<reference evidence="1 2" key="1">
    <citation type="submission" date="2018-01" db="EMBL/GenBank/DDBJ databases">
        <title>Draft genome sequence of Jishengella sp. NA12.</title>
        <authorList>
            <person name="Sahin N."/>
            <person name="Ay H."/>
            <person name="Saygin H."/>
        </authorList>
    </citation>
    <scope>NUCLEOTIDE SEQUENCE [LARGE SCALE GENOMIC DNA]</scope>
    <source>
        <strain evidence="1 2">NA12</strain>
    </source>
</reference>
<keyword evidence="2" id="KW-1185">Reference proteome</keyword>
<protein>
    <submittedName>
        <fullName evidence="1">Uncharacterized protein</fullName>
    </submittedName>
</protein>
<dbReference type="EMBL" id="POTY01000046">
    <property type="protein sequence ID" value="PZG20115.1"/>
    <property type="molecule type" value="Genomic_DNA"/>
</dbReference>
<evidence type="ECO:0000313" key="2">
    <source>
        <dbReference type="Proteomes" id="UP000248924"/>
    </source>
</evidence>
<dbReference type="Proteomes" id="UP000248924">
    <property type="component" value="Unassembled WGS sequence"/>
</dbReference>
<accession>A0A2W2EUW4</accession>
<dbReference type="AlphaFoldDB" id="A0A2W2EUW4"/>
<gene>
    <name evidence="1" type="ORF">C1I95_10185</name>
</gene>
<name>A0A2W2EUW4_9ACTN</name>
<organism evidence="1 2">
    <name type="scientific">Micromonospora craterilacus</name>
    <dbReference type="NCBI Taxonomy" id="1655439"/>
    <lineage>
        <taxon>Bacteria</taxon>
        <taxon>Bacillati</taxon>
        <taxon>Actinomycetota</taxon>
        <taxon>Actinomycetes</taxon>
        <taxon>Micromonosporales</taxon>
        <taxon>Micromonosporaceae</taxon>
        <taxon>Micromonospora</taxon>
    </lineage>
</organism>
<sequence length="241" mass="25345">MVVPAGARPARAAVDWAAVITAAISAVSSWASSNSTQAAIQEATRQILAAVNASRNDILAQIQTITVAQTRACANHAVIEFVDIELMSPDNMQRFAQDATGCAVAIESMISALTDKASVDQLGYALNIVAPIALVARARTGLTTAALQNTLRIGNTTLLSKITASCWVDIINIPEEAPPPRNGDIHTYIIDCWAYNNSGSGYAYGQVVFPNPIPDGAFVPAINQATRNTSRAIAVAVVPML</sequence>
<comment type="caution">
    <text evidence="1">The sequence shown here is derived from an EMBL/GenBank/DDBJ whole genome shotgun (WGS) entry which is preliminary data.</text>
</comment>